<gene>
    <name evidence="2" type="ORF">KUF71_023019</name>
</gene>
<reference evidence="2" key="1">
    <citation type="submission" date="2021-07" db="EMBL/GenBank/DDBJ databases">
        <authorList>
            <person name="Catto M.A."/>
            <person name="Jacobson A."/>
            <person name="Kennedy G."/>
            <person name="Labadie P."/>
            <person name="Hunt B.G."/>
            <person name="Srinivasan R."/>
        </authorList>
    </citation>
    <scope>NUCLEOTIDE SEQUENCE</scope>
    <source>
        <strain evidence="2">PL_HMW_Pooled</strain>
        <tissue evidence="2">Head</tissue>
    </source>
</reference>
<evidence type="ECO:0000313" key="3">
    <source>
        <dbReference type="Proteomes" id="UP001219518"/>
    </source>
</evidence>
<feature type="compositionally biased region" description="Basic and acidic residues" evidence="1">
    <location>
        <begin position="10"/>
        <end position="21"/>
    </location>
</feature>
<evidence type="ECO:0000313" key="2">
    <source>
        <dbReference type="EMBL" id="KAK3913562.1"/>
    </source>
</evidence>
<reference evidence="2" key="2">
    <citation type="journal article" date="2023" name="BMC Genomics">
        <title>Pest status, molecular evolution, and epigenetic factors derived from the genome assembly of Frankliniella fusca, a thysanopteran phytovirus vector.</title>
        <authorList>
            <person name="Catto M.A."/>
            <person name="Labadie P.E."/>
            <person name="Jacobson A.L."/>
            <person name="Kennedy G.G."/>
            <person name="Srinivasan R."/>
            <person name="Hunt B.G."/>
        </authorList>
    </citation>
    <scope>NUCLEOTIDE SEQUENCE</scope>
    <source>
        <strain evidence="2">PL_HMW_Pooled</strain>
    </source>
</reference>
<name>A0AAE1H2F2_9NEOP</name>
<dbReference type="AlphaFoldDB" id="A0AAE1H2F2"/>
<proteinExistence type="predicted"/>
<keyword evidence="3" id="KW-1185">Reference proteome</keyword>
<dbReference type="Proteomes" id="UP001219518">
    <property type="component" value="Unassembled WGS sequence"/>
</dbReference>
<sequence length="70" mass="7567">MAESQQKADPTLRKVDIDRYPPNKKGGQLSEAKTKLTTGQGVGRIPVVSLCVTCSIYYETTAPVTKRGIA</sequence>
<protein>
    <submittedName>
        <fullName evidence="2">Methyl-CpG-binding domain-containing protein 3</fullName>
    </submittedName>
</protein>
<dbReference type="EMBL" id="JAHWGI010000329">
    <property type="protein sequence ID" value="KAK3913562.1"/>
    <property type="molecule type" value="Genomic_DNA"/>
</dbReference>
<feature type="region of interest" description="Disordered" evidence="1">
    <location>
        <begin position="1"/>
        <end position="32"/>
    </location>
</feature>
<comment type="caution">
    <text evidence="2">The sequence shown here is derived from an EMBL/GenBank/DDBJ whole genome shotgun (WGS) entry which is preliminary data.</text>
</comment>
<accession>A0AAE1H2F2</accession>
<organism evidence="2 3">
    <name type="scientific">Frankliniella fusca</name>
    <dbReference type="NCBI Taxonomy" id="407009"/>
    <lineage>
        <taxon>Eukaryota</taxon>
        <taxon>Metazoa</taxon>
        <taxon>Ecdysozoa</taxon>
        <taxon>Arthropoda</taxon>
        <taxon>Hexapoda</taxon>
        <taxon>Insecta</taxon>
        <taxon>Pterygota</taxon>
        <taxon>Neoptera</taxon>
        <taxon>Paraneoptera</taxon>
        <taxon>Thysanoptera</taxon>
        <taxon>Terebrantia</taxon>
        <taxon>Thripoidea</taxon>
        <taxon>Thripidae</taxon>
        <taxon>Frankliniella</taxon>
    </lineage>
</organism>
<evidence type="ECO:0000256" key="1">
    <source>
        <dbReference type="SAM" id="MobiDB-lite"/>
    </source>
</evidence>